<dbReference type="EMBL" id="JAOYOD010000001">
    <property type="protein sequence ID" value="MCV9385260.1"/>
    <property type="molecule type" value="Genomic_DNA"/>
</dbReference>
<accession>A0ABT3CP71</accession>
<gene>
    <name evidence="6" type="ORF">N7U62_01225</name>
</gene>
<dbReference type="SUPFAM" id="SSF48208">
    <property type="entry name" value="Six-hairpin glycosidases"/>
    <property type="match status" value="1"/>
</dbReference>
<dbReference type="Gene3D" id="1.20.1610.10">
    <property type="entry name" value="alpha-1,2-mannosidases domains"/>
    <property type="match status" value="1"/>
</dbReference>
<dbReference type="Pfam" id="PF17678">
    <property type="entry name" value="Glyco_hydro_92N"/>
    <property type="match status" value="1"/>
</dbReference>
<evidence type="ECO:0000259" key="5">
    <source>
        <dbReference type="Pfam" id="PF17678"/>
    </source>
</evidence>
<keyword evidence="6" id="KW-0326">Glycosidase</keyword>
<keyword evidence="7" id="KW-1185">Reference proteome</keyword>
<evidence type="ECO:0000256" key="1">
    <source>
        <dbReference type="ARBA" id="ARBA00001913"/>
    </source>
</evidence>
<dbReference type="Gene3D" id="3.30.2080.10">
    <property type="entry name" value="GH92 mannosidase domain"/>
    <property type="match status" value="1"/>
</dbReference>
<dbReference type="Gene3D" id="1.20.1050.60">
    <property type="entry name" value="alpha-1,2-mannosidase"/>
    <property type="match status" value="1"/>
</dbReference>
<dbReference type="EC" id="3.2.1.-" evidence="6"/>
<dbReference type="InterPro" id="IPR041371">
    <property type="entry name" value="GH92_N"/>
</dbReference>
<keyword evidence="6" id="KW-0378">Hydrolase</keyword>
<dbReference type="InterPro" id="IPR008928">
    <property type="entry name" value="6-hairpin_glycosidase_sf"/>
</dbReference>
<dbReference type="Proteomes" id="UP001300692">
    <property type="component" value="Unassembled WGS sequence"/>
</dbReference>
<reference evidence="6 7" key="1">
    <citation type="submission" date="2022-10" db="EMBL/GenBank/DDBJ databases">
        <title>Comparative genomics and taxonomic characterization of three novel marine species of genus Reichenbachiella exhibiting antioxidant and polysaccharide degradation activities.</title>
        <authorList>
            <person name="Muhammad N."/>
            <person name="Lee Y.-J."/>
            <person name="Ko J."/>
            <person name="Kim S.-G."/>
        </authorList>
    </citation>
    <scope>NUCLEOTIDE SEQUENCE [LARGE SCALE GENOMIC DNA]</scope>
    <source>
        <strain evidence="6 7">ABR2-5</strain>
    </source>
</reference>
<evidence type="ECO:0000313" key="6">
    <source>
        <dbReference type="EMBL" id="MCV9385260.1"/>
    </source>
</evidence>
<dbReference type="InterPro" id="IPR005887">
    <property type="entry name" value="GH92_a_mannosidase_put"/>
</dbReference>
<dbReference type="InterPro" id="IPR014718">
    <property type="entry name" value="GH-type_carb-bd"/>
</dbReference>
<dbReference type="InterPro" id="IPR012939">
    <property type="entry name" value="Glyco_hydro_92"/>
</dbReference>
<evidence type="ECO:0000259" key="4">
    <source>
        <dbReference type="Pfam" id="PF07971"/>
    </source>
</evidence>
<organism evidence="6 7">
    <name type="scientific">Reichenbachiella ulvae</name>
    <dbReference type="NCBI Taxonomy" id="2980104"/>
    <lineage>
        <taxon>Bacteria</taxon>
        <taxon>Pseudomonadati</taxon>
        <taxon>Bacteroidota</taxon>
        <taxon>Cytophagia</taxon>
        <taxon>Cytophagales</taxon>
        <taxon>Reichenbachiellaceae</taxon>
        <taxon>Reichenbachiella</taxon>
    </lineage>
</organism>
<dbReference type="PANTHER" id="PTHR12143">
    <property type="entry name" value="PEPTIDE N-GLYCANASE PNGASE -RELATED"/>
    <property type="match status" value="1"/>
</dbReference>
<dbReference type="PANTHER" id="PTHR12143:SF43">
    <property type="entry name" value="PUTATIVE-RELATED"/>
    <property type="match status" value="1"/>
</dbReference>
<name>A0ABT3CP71_9BACT</name>
<dbReference type="GO" id="GO:0016798">
    <property type="term" value="F:hydrolase activity, acting on glycosyl bonds"/>
    <property type="evidence" value="ECO:0007669"/>
    <property type="project" value="UniProtKB-KW"/>
</dbReference>
<sequence length="762" mass="86882">MKEKIAKWGLISILLLLIIVAYIPKSDTQKKEDISPVDHVNPYIGNISHLLVPTFPTIHLPNSMLRVYPERRDFTGDRLSGLPLVVTGHRRSSAFNLSPVQKSKFRPVIDYSYDNECIRPYEYQVYLDEENIKVDYSLSHQSGMYSLKFENEDSISLIVNSRNGAINWSMDAISGHQLIENGTKIYLYLLPERMPSSVQTLRKEVLKEGYSSSGNNACLVLKFPVESGELNLRYGISFISTEQAKRNLEREIIDKDIATIKSEGKQKWSQALGKIEVEGTDADALSVFYTSLYRTFERPICLSEDGRYYSAFDDQVHEDNGRPFYTDDWIWDSYRAHHPLNALIDTKKEEDILNSFVLMAEQMDRLWMPTFPEVSGDSRRMNSNHGVAAVLDAHRKGLKNFDIEKAYLAAKGAITEKTLAPWSGVPAGRLDAFYKENGYFPALPDGVEETEPEVHSFESRQPVAVTLGTSYDEWCLSQLAYELDEMEDYELFVNHSYNYRNLYNSETMFFHPKDEQGRFITPFDYKFSGGMGARKFYGENNAWVYRWDVQHNVEDLIELMGGTETFITNLDQTFNEPLGRSKFDFYAQLPDHTGNVGQFSMANEPSLHIPYLYNYAGQPWKTQKRIRTLLDQWFRNDLMGVPGDEDGGGMTSFVVFSQLGFYPVTPGLPIYNIGSPVFEEAKINLPNGNTFVISAENYDPEHKFIQSATLNGEVLDRPWITHEEVIKGGELKVVMGMNANKKWAADLKNVPPSGLTNTATLQ</sequence>
<feature type="domain" description="Glycosyl hydrolase family 92 N-terminal" evidence="5">
    <location>
        <begin position="39"/>
        <end position="237"/>
    </location>
</feature>
<dbReference type="RefSeq" id="WP_264136052.1">
    <property type="nucleotide sequence ID" value="NZ_JAOYOD010000001.1"/>
</dbReference>
<keyword evidence="3" id="KW-0106">Calcium</keyword>
<proteinExistence type="predicted"/>
<dbReference type="Gene3D" id="2.70.98.10">
    <property type="match status" value="1"/>
</dbReference>
<feature type="domain" description="Glycosyl hydrolase family 92" evidence="4">
    <location>
        <begin position="243"/>
        <end position="736"/>
    </location>
</feature>
<comment type="subunit">
    <text evidence="2">Monomer.</text>
</comment>
<evidence type="ECO:0000256" key="2">
    <source>
        <dbReference type="ARBA" id="ARBA00011245"/>
    </source>
</evidence>
<comment type="cofactor">
    <cofactor evidence="1">
        <name>Ca(2+)</name>
        <dbReference type="ChEBI" id="CHEBI:29108"/>
    </cofactor>
</comment>
<comment type="caution">
    <text evidence="6">The sequence shown here is derived from an EMBL/GenBank/DDBJ whole genome shotgun (WGS) entry which is preliminary data.</text>
</comment>
<evidence type="ECO:0000256" key="3">
    <source>
        <dbReference type="ARBA" id="ARBA00022837"/>
    </source>
</evidence>
<dbReference type="InterPro" id="IPR050883">
    <property type="entry name" value="PNGase"/>
</dbReference>
<evidence type="ECO:0000313" key="7">
    <source>
        <dbReference type="Proteomes" id="UP001300692"/>
    </source>
</evidence>
<protein>
    <submittedName>
        <fullName evidence="6">GH92 family glycosyl hydrolase</fullName>
        <ecNumber evidence="6">3.2.1.-</ecNumber>
    </submittedName>
</protein>
<dbReference type="Pfam" id="PF07971">
    <property type="entry name" value="Glyco_hydro_92"/>
    <property type="match status" value="1"/>
</dbReference>
<dbReference type="NCBIfam" id="TIGR01180">
    <property type="entry name" value="aman2_put"/>
    <property type="match status" value="1"/>
</dbReference>